<dbReference type="KEGG" id="tbs:A3L01_09210"/>
<dbReference type="RefSeq" id="WP_088865529.1">
    <property type="nucleotide sequence ID" value="NZ_CP015101.1"/>
</dbReference>
<dbReference type="OrthoDB" id="377207at2157"/>
<reference evidence="1 2" key="1">
    <citation type="submission" date="2016-04" db="EMBL/GenBank/DDBJ databases">
        <title>Complete genome sequence of Thermococcus barossii type strain SHCK-94.</title>
        <authorList>
            <person name="Oger P.M."/>
        </authorList>
    </citation>
    <scope>NUCLEOTIDE SEQUENCE [LARGE SCALE GENOMIC DNA]</scope>
    <source>
        <strain evidence="1 2">SHCK-94</strain>
    </source>
</reference>
<keyword evidence="2" id="KW-1185">Reference proteome</keyword>
<evidence type="ECO:0000313" key="2">
    <source>
        <dbReference type="Proteomes" id="UP000250272"/>
    </source>
</evidence>
<gene>
    <name evidence="1" type="ORF">A3L01_09210</name>
</gene>
<proteinExistence type="predicted"/>
<protein>
    <submittedName>
        <fullName evidence="1">Uncharacterized protein</fullName>
    </submittedName>
</protein>
<dbReference type="GeneID" id="33326954"/>
<name>A0A2Z2MT60_9EURY</name>
<dbReference type="EMBL" id="CP015101">
    <property type="protein sequence ID" value="ASJ05531.1"/>
    <property type="molecule type" value="Genomic_DNA"/>
</dbReference>
<organism evidence="1 2">
    <name type="scientific">Thermococcus barossii</name>
    <dbReference type="NCBI Taxonomy" id="54077"/>
    <lineage>
        <taxon>Archaea</taxon>
        <taxon>Methanobacteriati</taxon>
        <taxon>Methanobacteriota</taxon>
        <taxon>Thermococci</taxon>
        <taxon>Thermococcales</taxon>
        <taxon>Thermococcaceae</taxon>
        <taxon>Thermococcus</taxon>
    </lineage>
</organism>
<dbReference type="Proteomes" id="UP000250272">
    <property type="component" value="Chromosome"/>
</dbReference>
<evidence type="ECO:0000313" key="1">
    <source>
        <dbReference type="EMBL" id="ASJ05531.1"/>
    </source>
</evidence>
<dbReference type="AlphaFoldDB" id="A0A2Z2MT60"/>
<sequence>MEVVSEIPVHVKLVSEGGDVLKDFGMTRNVSTRLRVSSGRWYLIISNPGNETGTVSTRLSMSP</sequence>
<accession>A0A2Z2MT60</accession>